<feature type="domain" description="Translation elongation factor EFTs/EF1B dimerisation" evidence="6">
    <location>
        <begin position="73"/>
        <end position="270"/>
    </location>
</feature>
<dbReference type="HOGENOM" id="CLU_047155_0_0_10"/>
<dbReference type="EMBL" id="CP006873">
    <property type="protein sequence ID" value="AID37339.1"/>
    <property type="molecule type" value="Genomic_DNA"/>
</dbReference>
<dbReference type="Proteomes" id="UP000027148">
    <property type="component" value="Chromosome"/>
</dbReference>
<gene>
    <name evidence="5 7" type="primary">tsf</name>
    <name evidence="7" type="ORF">FNIIJ_034</name>
</gene>
<dbReference type="STRING" id="1415657.FNIIJ_034"/>
<dbReference type="GO" id="GO:0005737">
    <property type="term" value="C:cytoplasm"/>
    <property type="evidence" value="ECO:0007669"/>
    <property type="project" value="UniProtKB-SubCell"/>
</dbReference>
<evidence type="ECO:0000256" key="4">
    <source>
        <dbReference type="ARBA" id="ARBA00022917"/>
    </source>
</evidence>
<dbReference type="InterPro" id="IPR001816">
    <property type="entry name" value="Transl_elong_EFTs/EF1B"/>
</dbReference>
<dbReference type="NCBIfam" id="TIGR00116">
    <property type="entry name" value="tsf"/>
    <property type="match status" value="1"/>
</dbReference>
<accession>A0A068DSI6</accession>
<keyword evidence="3 5" id="KW-0251">Elongation factor</keyword>
<dbReference type="InterPro" id="IPR036402">
    <property type="entry name" value="EF-Ts_dimer_sf"/>
</dbReference>
<dbReference type="GO" id="GO:0003746">
    <property type="term" value="F:translation elongation factor activity"/>
    <property type="evidence" value="ECO:0007669"/>
    <property type="project" value="UniProtKB-UniRule"/>
</dbReference>
<dbReference type="Pfam" id="PF00889">
    <property type="entry name" value="EF_TS"/>
    <property type="match status" value="1"/>
</dbReference>
<comment type="function">
    <text evidence="5">Associates with the EF-Tu.GDP complex and induces the exchange of GDP to GTP. It remains bound to the aminoacyl-tRNA.EF-Tu.GTP complex up to the GTP hydrolysis stage on the ribosome.</text>
</comment>
<comment type="subcellular location">
    <subcellularLocation>
        <location evidence="5">Cytoplasm</location>
    </subcellularLocation>
</comment>
<dbReference type="InterPro" id="IPR014039">
    <property type="entry name" value="Transl_elong_EFTs/EF1B_dimer"/>
</dbReference>
<dbReference type="PROSITE" id="PS01126">
    <property type="entry name" value="EF_TS_1"/>
    <property type="match status" value="1"/>
</dbReference>
<dbReference type="Gene3D" id="1.10.286.20">
    <property type="match status" value="1"/>
</dbReference>
<reference evidence="7 8" key="1">
    <citation type="journal article" date="2014" name="Genome Biol. Evol.">
        <title>Genome sequence of "Candidatus Walczuchella monophlebidarum" the flavobacterial endosymbiont of Llaveia axin axin (Hemiptera: Coccoidea: Monophlebidae).</title>
        <authorList>
            <person name="Rosas-Perez T."/>
            <person name="Rosenblueth M."/>
            <person name="Rincon-Rosales R."/>
            <person name="Mora J."/>
            <person name="Martinez-Romero E."/>
        </authorList>
    </citation>
    <scope>NUCLEOTIDE SEQUENCE [LARGE SCALE GENOMIC DNA]</scope>
    <source>
        <strain evidence="7">FNIIJ</strain>
    </source>
</reference>
<dbReference type="PANTHER" id="PTHR11741">
    <property type="entry name" value="ELONGATION FACTOR TS"/>
    <property type="match status" value="1"/>
</dbReference>
<dbReference type="OrthoDB" id="9808348at2"/>
<dbReference type="FunFam" id="1.10.8.10:FF:000001">
    <property type="entry name" value="Elongation factor Ts"/>
    <property type="match status" value="1"/>
</dbReference>
<sequence>MYRITANQIKNLRKKTGSGIMDCKKALIESKGDFQKAIEILRINGKQIALSLSHRETNEGVLIAKVNREETQGVIIGLSCETDFVAQNSDFIQLANKFAEIAISCINKDDLLNKFIGNLPIKEKLIEQTGVIGEKIDLCFFEKLSASFVSFYVHNGNKIASLVGLSSAPKGVQEVAKNLAMQVAAMNPIALNKKKLSPEILHKEKEIAKEQSRKEGKPENMIEKISQGKLNKFLAENLLLDQKFIKNNKLSVIEYVKKFNSNIQITDYKRLSF</sequence>
<dbReference type="InterPro" id="IPR018101">
    <property type="entry name" value="Transl_elong_Ts_CS"/>
</dbReference>
<dbReference type="AlphaFoldDB" id="A0A068DSI6"/>
<keyword evidence="4 5" id="KW-0648">Protein biosynthesis</keyword>
<organism evidence="7 8">
    <name type="scientific">Candidatus Walczuchella monophlebidarum</name>
    <dbReference type="NCBI Taxonomy" id="1415657"/>
    <lineage>
        <taxon>Bacteria</taxon>
        <taxon>Pseudomonadati</taxon>
        <taxon>Bacteroidota</taxon>
        <taxon>Flavobacteriia</taxon>
        <taxon>Flavobacteriales</taxon>
        <taxon>Candidatus Walczuchella</taxon>
    </lineage>
</organism>
<dbReference type="PANTHER" id="PTHR11741:SF0">
    <property type="entry name" value="ELONGATION FACTOR TS, MITOCHONDRIAL"/>
    <property type="match status" value="1"/>
</dbReference>
<evidence type="ECO:0000313" key="7">
    <source>
        <dbReference type="EMBL" id="AID37339.1"/>
    </source>
</evidence>
<keyword evidence="5" id="KW-0963">Cytoplasm</keyword>
<comment type="similarity">
    <text evidence="1 5">Belongs to the EF-Ts family.</text>
</comment>
<dbReference type="Gene3D" id="3.30.479.20">
    <property type="entry name" value="Elongation factor Ts, dimerisation domain"/>
    <property type="match status" value="2"/>
</dbReference>
<evidence type="ECO:0000256" key="2">
    <source>
        <dbReference type="ARBA" id="ARBA00016956"/>
    </source>
</evidence>
<dbReference type="Gene3D" id="1.10.8.10">
    <property type="entry name" value="DNA helicase RuvA subunit, C-terminal domain"/>
    <property type="match status" value="1"/>
</dbReference>
<dbReference type="HAMAP" id="MF_00050">
    <property type="entry name" value="EF_Ts"/>
    <property type="match status" value="1"/>
</dbReference>
<evidence type="ECO:0000259" key="6">
    <source>
        <dbReference type="Pfam" id="PF00889"/>
    </source>
</evidence>
<feature type="region of interest" description="Involved in Mg(2+) ion dislocation from EF-Tu" evidence="5">
    <location>
        <begin position="82"/>
        <end position="85"/>
    </location>
</feature>
<name>A0A068DSI6_9FLAO</name>
<evidence type="ECO:0000256" key="1">
    <source>
        <dbReference type="ARBA" id="ARBA00005532"/>
    </source>
</evidence>
<dbReference type="SUPFAM" id="SSF54713">
    <property type="entry name" value="Elongation factor Ts (EF-Ts), dimerisation domain"/>
    <property type="match status" value="2"/>
</dbReference>
<evidence type="ECO:0000256" key="3">
    <source>
        <dbReference type="ARBA" id="ARBA00022768"/>
    </source>
</evidence>
<dbReference type="InterPro" id="IPR009060">
    <property type="entry name" value="UBA-like_sf"/>
</dbReference>
<proteinExistence type="inferred from homology"/>
<dbReference type="SUPFAM" id="SSF46934">
    <property type="entry name" value="UBA-like"/>
    <property type="match status" value="1"/>
</dbReference>
<protein>
    <recommendedName>
        <fullName evidence="2 5">Elongation factor Ts</fullName>
        <shortName evidence="5">EF-Ts</shortName>
    </recommendedName>
</protein>
<dbReference type="KEGG" id="elv:FNIIJ_034"/>
<evidence type="ECO:0000313" key="8">
    <source>
        <dbReference type="Proteomes" id="UP000027148"/>
    </source>
</evidence>
<dbReference type="CDD" id="cd14275">
    <property type="entry name" value="UBA_EF-Ts"/>
    <property type="match status" value="1"/>
</dbReference>
<dbReference type="RefSeq" id="WP_038436053.1">
    <property type="nucleotide sequence ID" value="NZ_CP006873.1"/>
</dbReference>
<evidence type="ECO:0000256" key="5">
    <source>
        <dbReference type="HAMAP-Rule" id="MF_00050"/>
    </source>
</evidence>
<keyword evidence="8" id="KW-1185">Reference proteome</keyword>